<comment type="caution">
    <text evidence="7">The sequence shown here is derived from an EMBL/GenBank/DDBJ whole genome shotgun (WGS) entry which is preliminary data.</text>
</comment>
<dbReference type="RefSeq" id="WP_350892410.1">
    <property type="nucleotide sequence ID" value="NZ_JBIVPC010000049.1"/>
</dbReference>
<evidence type="ECO:0000259" key="6">
    <source>
        <dbReference type="PROSITE" id="PS52004"/>
    </source>
</evidence>
<keyword evidence="2" id="KW-0597">Phosphoprotein</keyword>
<dbReference type="InterPro" id="IPR020806">
    <property type="entry name" value="PKS_PP-bd"/>
</dbReference>
<feature type="domain" description="Ketosynthase family 3 (KS3)" evidence="6">
    <location>
        <begin position="169"/>
        <end position="316"/>
    </location>
</feature>
<dbReference type="SMART" id="SM01294">
    <property type="entry name" value="PKS_PP_betabranch"/>
    <property type="match status" value="1"/>
</dbReference>
<dbReference type="PANTHER" id="PTHR43775:SF51">
    <property type="entry name" value="INACTIVE PHENOLPHTHIOCEROL SYNTHESIS POLYKETIDE SYNTHASE TYPE I PKS1-RELATED"/>
    <property type="match status" value="1"/>
</dbReference>
<dbReference type="InterPro" id="IPR050091">
    <property type="entry name" value="PKS_NRPS_Biosynth_Enz"/>
</dbReference>
<protein>
    <submittedName>
        <fullName evidence="7">Beta-ketoacyl synthase N-terminal-like domain-containing protein</fullName>
    </submittedName>
</protein>
<dbReference type="InterPro" id="IPR009081">
    <property type="entry name" value="PP-bd_ACP"/>
</dbReference>
<dbReference type="Pfam" id="PF00550">
    <property type="entry name" value="PP-binding"/>
    <property type="match status" value="1"/>
</dbReference>
<organism evidence="7 8">
    <name type="scientific">Streptomyces ardesiacus</name>
    <dbReference type="NCBI Taxonomy" id="285564"/>
    <lineage>
        <taxon>Bacteria</taxon>
        <taxon>Bacillati</taxon>
        <taxon>Actinomycetota</taxon>
        <taxon>Actinomycetes</taxon>
        <taxon>Kitasatosporales</taxon>
        <taxon>Streptomycetaceae</taxon>
        <taxon>Streptomyces</taxon>
    </lineage>
</organism>
<dbReference type="InterPro" id="IPR016039">
    <property type="entry name" value="Thiolase-like"/>
</dbReference>
<dbReference type="PROSITE" id="PS00012">
    <property type="entry name" value="PHOSPHOPANTETHEINE"/>
    <property type="match status" value="1"/>
</dbReference>
<evidence type="ECO:0000259" key="5">
    <source>
        <dbReference type="PROSITE" id="PS50075"/>
    </source>
</evidence>
<feature type="non-terminal residue" evidence="7">
    <location>
        <position position="316"/>
    </location>
</feature>
<evidence type="ECO:0000256" key="2">
    <source>
        <dbReference type="ARBA" id="ARBA00022553"/>
    </source>
</evidence>
<keyword evidence="3" id="KW-0808">Transferase</keyword>
<proteinExistence type="predicted"/>
<dbReference type="CDD" id="cd00833">
    <property type="entry name" value="PKS"/>
    <property type="match status" value="1"/>
</dbReference>
<keyword evidence="4" id="KW-0511">Multifunctional enzyme</keyword>
<dbReference type="SMART" id="SM00825">
    <property type="entry name" value="PKS_KS"/>
    <property type="match status" value="1"/>
</dbReference>
<name>A0ABW8HMS0_9ACTN</name>
<evidence type="ECO:0000256" key="3">
    <source>
        <dbReference type="ARBA" id="ARBA00022679"/>
    </source>
</evidence>
<dbReference type="SUPFAM" id="SSF53901">
    <property type="entry name" value="Thiolase-like"/>
    <property type="match status" value="1"/>
</dbReference>
<keyword evidence="1" id="KW-0596">Phosphopantetheine</keyword>
<dbReference type="InterPro" id="IPR006162">
    <property type="entry name" value="Ppantetheine_attach_site"/>
</dbReference>
<dbReference type="Gene3D" id="3.40.47.10">
    <property type="match status" value="1"/>
</dbReference>
<reference evidence="7 8" key="1">
    <citation type="submission" date="2024-10" db="EMBL/GenBank/DDBJ databases">
        <title>The Natural Products Discovery Center: Release of the First 8490 Sequenced Strains for Exploring Actinobacteria Biosynthetic Diversity.</title>
        <authorList>
            <person name="Kalkreuter E."/>
            <person name="Kautsar S.A."/>
            <person name="Yang D."/>
            <person name="Bader C.D."/>
            <person name="Teijaro C.N."/>
            <person name="Fluegel L."/>
            <person name="Davis C.M."/>
            <person name="Simpson J.R."/>
            <person name="Lauterbach L."/>
            <person name="Steele A.D."/>
            <person name="Gui C."/>
            <person name="Meng S."/>
            <person name="Li G."/>
            <person name="Viehrig K."/>
            <person name="Ye F."/>
            <person name="Su P."/>
            <person name="Kiefer A.F."/>
            <person name="Nichols A."/>
            <person name="Cepeda A.J."/>
            <person name="Yan W."/>
            <person name="Fan B."/>
            <person name="Jiang Y."/>
            <person name="Adhikari A."/>
            <person name="Zheng C.-J."/>
            <person name="Schuster L."/>
            <person name="Cowan T.M."/>
            <person name="Smanski M.J."/>
            <person name="Chevrette M.G."/>
            <person name="De Carvalho L.P.S."/>
            <person name="Shen B."/>
        </authorList>
    </citation>
    <scope>NUCLEOTIDE SEQUENCE [LARGE SCALE GENOMIC DNA]</scope>
    <source>
        <strain evidence="7 8">NPDC093086</strain>
    </source>
</reference>
<dbReference type="Pfam" id="PF00109">
    <property type="entry name" value="ketoacyl-synt"/>
    <property type="match status" value="1"/>
</dbReference>
<evidence type="ECO:0000313" key="7">
    <source>
        <dbReference type="EMBL" id="MFJ6041644.1"/>
    </source>
</evidence>
<feature type="domain" description="Carrier" evidence="5">
    <location>
        <begin position="67"/>
        <end position="142"/>
    </location>
</feature>
<dbReference type="Gene3D" id="1.10.1200.10">
    <property type="entry name" value="ACP-like"/>
    <property type="match status" value="1"/>
</dbReference>
<evidence type="ECO:0000256" key="4">
    <source>
        <dbReference type="ARBA" id="ARBA00023268"/>
    </source>
</evidence>
<dbReference type="SUPFAM" id="SSF47336">
    <property type="entry name" value="ACP-like"/>
    <property type="match status" value="1"/>
</dbReference>
<gene>
    <name evidence="7" type="ORF">ACIQFM_36090</name>
</gene>
<dbReference type="InterPro" id="IPR020841">
    <property type="entry name" value="PKS_Beta-ketoAc_synthase_dom"/>
</dbReference>
<sequence>MASGEGLALFDAVVGSAGPALVVPARFDLSALRARGAELEPVYRALVPRTRTQTKAKPSSVVALSAEEALRLVRRKAAAVLGHGSAGSVDATRAFQEMGFDSLSAVELRNELGSATGLVLPASLIFDYPNATAVADLLVAELGAKAGASGMSTTHPDLTNGVQNAARHDEPIAIVGMACRYPGGVSSPEDLWQLVTQETDAITEFPRARGWDTERIYDPRPGVSGKTYTREGGFLDEPGHFDAEFFGISPNEALAMDPQQRLLLESSWEALERAGIVPGSLRGSATGVFAGVMYHDYAGSAALGSVVSGRVAYALG</sequence>
<dbReference type="InterPro" id="IPR036736">
    <property type="entry name" value="ACP-like_sf"/>
</dbReference>
<accession>A0ABW8HMS0</accession>
<dbReference type="PROSITE" id="PS52004">
    <property type="entry name" value="KS3_2"/>
    <property type="match status" value="1"/>
</dbReference>
<dbReference type="EMBL" id="JBIVPC010000049">
    <property type="protein sequence ID" value="MFJ6041644.1"/>
    <property type="molecule type" value="Genomic_DNA"/>
</dbReference>
<dbReference type="PROSITE" id="PS50075">
    <property type="entry name" value="CARRIER"/>
    <property type="match status" value="1"/>
</dbReference>
<keyword evidence="8" id="KW-1185">Reference proteome</keyword>
<dbReference type="PANTHER" id="PTHR43775">
    <property type="entry name" value="FATTY ACID SYNTHASE"/>
    <property type="match status" value="1"/>
</dbReference>
<evidence type="ECO:0000256" key="1">
    <source>
        <dbReference type="ARBA" id="ARBA00022450"/>
    </source>
</evidence>
<dbReference type="SMART" id="SM00823">
    <property type="entry name" value="PKS_PP"/>
    <property type="match status" value="1"/>
</dbReference>
<evidence type="ECO:0000313" key="8">
    <source>
        <dbReference type="Proteomes" id="UP001617907"/>
    </source>
</evidence>
<dbReference type="InterPro" id="IPR014030">
    <property type="entry name" value="Ketoacyl_synth_N"/>
</dbReference>
<dbReference type="Proteomes" id="UP001617907">
    <property type="component" value="Unassembled WGS sequence"/>
</dbReference>